<reference evidence="1 2" key="1">
    <citation type="submission" date="2019-06" db="EMBL/GenBank/DDBJ databases">
        <title>Pantoea dispersa Assembly.</title>
        <authorList>
            <person name="Wang J."/>
        </authorList>
    </citation>
    <scope>NUCLEOTIDE SEQUENCE [LARGE SCALE GENOMIC DNA]</scope>
    <source>
        <strain evidence="2">bio</strain>
    </source>
</reference>
<sequence>MKYFYSLKTQGFYTEDMLDAYKEAGSLPDDLKEISEEDYSSFFNPPEGYGGFFDEKGPRVEKLPEPDYISIASQQRDALIAEANTETYPFSLKMQMGRTLTTAETEKVNAWLDYIDVLNDTDISDAPDIKWPKKPE</sequence>
<name>A0ABY2ZZG8_9GAMM</name>
<proteinExistence type="predicted"/>
<dbReference type="Pfam" id="PF02413">
    <property type="entry name" value="Caudo_TAP"/>
    <property type="match status" value="1"/>
</dbReference>
<dbReference type="Proteomes" id="UP000319715">
    <property type="component" value="Unassembled WGS sequence"/>
</dbReference>
<dbReference type="InterPro" id="IPR003458">
    <property type="entry name" value="Phage_T4_Gp38_tail_assem"/>
</dbReference>
<evidence type="ECO:0000313" key="1">
    <source>
        <dbReference type="EMBL" id="TQC75521.1"/>
    </source>
</evidence>
<comment type="caution">
    <text evidence="1">The sequence shown here is derived from an EMBL/GenBank/DDBJ whole genome shotgun (WGS) entry which is preliminary data.</text>
</comment>
<dbReference type="RefSeq" id="WP_141495658.1">
    <property type="nucleotide sequence ID" value="NZ_VICF01000002.1"/>
</dbReference>
<organism evidence="1 2">
    <name type="scientific">Pantoea dispersa</name>
    <dbReference type="NCBI Taxonomy" id="59814"/>
    <lineage>
        <taxon>Bacteria</taxon>
        <taxon>Pseudomonadati</taxon>
        <taxon>Pseudomonadota</taxon>
        <taxon>Gammaproteobacteria</taxon>
        <taxon>Enterobacterales</taxon>
        <taxon>Erwiniaceae</taxon>
        <taxon>Pantoea</taxon>
    </lineage>
</organism>
<accession>A0ABY2ZZG8</accession>
<dbReference type="EMBL" id="VICF01000002">
    <property type="protein sequence ID" value="TQC75521.1"/>
    <property type="molecule type" value="Genomic_DNA"/>
</dbReference>
<evidence type="ECO:0000313" key="2">
    <source>
        <dbReference type="Proteomes" id="UP000319715"/>
    </source>
</evidence>
<protein>
    <submittedName>
        <fullName evidence="1">Tail fiber assembly protein</fullName>
    </submittedName>
</protein>
<gene>
    <name evidence="1" type="ORF">FK492_06245</name>
</gene>
<keyword evidence="2" id="KW-1185">Reference proteome</keyword>